<dbReference type="InterPro" id="IPR005922">
    <property type="entry name" value="Phe_NH3-lyase"/>
</dbReference>
<dbReference type="Gene3D" id="1.10.274.20">
    <property type="entry name" value="Phenylalanine ammonia-lyase 1, domain 3"/>
    <property type="match status" value="1"/>
</dbReference>
<name>A0AAD6VDC6_9AGAR</name>
<proteinExistence type="inferred from homology"/>
<dbReference type="SUPFAM" id="SSF48557">
    <property type="entry name" value="L-aspartase-like"/>
    <property type="match status" value="1"/>
</dbReference>
<evidence type="ECO:0000256" key="1">
    <source>
        <dbReference type="ARBA" id="ARBA00007238"/>
    </source>
</evidence>
<keyword evidence="2" id="KW-0456">Lyase</keyword>
<reference evidence="3" key="1">
    <citation type="submission" date="2023-03" db="EMBL/GenBank/DDBJ databases">
        <title>Massive genome expansion in bonnet fungi (Mycena s.s.) driven by repeated elements and novel gene families across ecological guilds.</title>
        <authorList>
            <consortium name="Lawrence Berkeley National Laboratory"/>
            <person name="Harder C.B."/>
            <person name="Miyauchi S."/>
            <person name="Viragh M."/>
            <person name="Kuo A."/>
            <person name="Thoen E."/>
            <person name="Andreopoulos B."/>
            <person name="Lu D."/>
            <person name="Skrede I."/>
            <person name="Drula E."/>
            <person name="Henrissat B."/>
            <person name="Morin E."/>
            <person name="Kohler A."/>
            <person name="Barry K."/>
            <person name="LaButti K."/>
            <person name="Morin E."/>
            <person name="Salamov A."/>
            <person name="Lipzen A."/>
            <person name="Mereny Z."/>
            <person name="Hegedus B."/>
            <person name="Baldrian P."/>
            <person name="Stursova M."/>
            <person name="Weitz H."/>
            <person name="Taylor A."/>
            <person name="Grigoriev I.V."/>
            <person name="Nagy L.G."/>
            <person name="Martin F."/>
            <person name="Kauserud H."/>
        </authorList>
    </citation>
    <scope>NUCLEOTIDE SEQUENCE</scope>
    <source>
        <strain evidence="3">9144</strain>
    </source>
</reference>
<dbReference type="EMBL" id="JARJCW010000030">
    <property type="protein sequence ID" value="KAJ7209721.1"/>
    <property type="molecule type" value="Genomic_DNA"/>
</dbReference>
<accession>A0AAD6VDC6</accession>
<dbReference type="GO" id="GO:0016841">
    <property type="term" value="F:ammonia-lyase activity"/>
    <property type="evidence" value="ECO:0007669"/>
    <property type="project" value="InterPro"/>
</dbReference>
<evidence type="ECO:0000313" key="3">
    <source>
        <dbReference type="EMBL" id="KAJ7209721.1"/>
    </source>
</evidence>
<dbReference type="CDD" id="cd00332">
    <property type="entry name" value="PAL-HAL"/>
    <property type="match status" value="1"/>
</dbReference>
<dbReference type="GO" id="GO:0006559">
    <property type="term" value="P:L-phenylalanine catabolic process"/>
    <property type="evidence" value="ECO:0007669"/>
    <property type="project" value="InterPro"/>
</dbReference>
<organism evidence="3 4">
    <name type="scientific">Mycena pura</name>
    <dbReference type="NCBI Taxonomy" id="153505"/>
    <lineage>
        <taxon>Eukaryota</taxon>
        <taxon>Fungi</taxon>
        <taxon>Dikarya</taxon>
        <taxon>Basidiomycota</taxon>
        <taxon>Agaricomycotina</taxon>
        <taxon>Agaricomycetes</taxon>
        <taxon>Agaricomycetidae</taxon>
        <taxon>Agaricales</taxon>
        <taxon>Marasmiineae</taxon>
        <taxon>Mycenaceae</taxon>
        <taxon>Mycena</taxon>
    </lineage>
</organism>
<dbReference type="InterPro" id="IPR008948">
    <property type="entry name" value="L-Aspartase-like"/>
</dbReference>
<dbReference type="Pfam" id="PF00221">
    <property type="entry name" value="Lyase_aromatic"/>
    <property type="match status" value="1"/>
</dbReference>
<dbReference type="PROSITE" id="PS00488">
    <property type="entry name" value="PAL_HISTIDASE"/>
    <property type="match status" value="1"/>
</dbReference>
<comment type="caution">
    <text evidence="3">The sequence shown here is derived from an EMBL/GenBank/DDBJ whole genome shotgun (WGS) entry which is preliminary data.</text>
</comment>
<dbReference type="InterPro" id="IPR022313">
    <property type="entry name" value="Phe/His_NH3-lyase_AS"/>
</dbReference>
<comment type="similarity">
    <text evidence="1 2">Belongs to the PAL/histidase family.</text>
</comment>
<dbReference type="InterPro" id="IPR024083">
    <property type="entry name" value="Fumarase/histidase_N"/>
</dbReference>
<dbReference type="InterPro" id="IPR001106">
    <property type="entry name" value="Aromatic_Lyase"/>
</dbReference>
<evidence type="ECO:0000313" key="4">
    <source>
        <dbReference type="Proteomes" id="UP001219525"/>
    </source>
</evidence>
<sequence length="700" mass="74676">MAKPVTLLQKFLDSYKELECYRSGKAAVLLDGQTLSIAAVTAASRYAATVELDGSPAVKSRLQRGHAIVQKKVKEKCSIYGVSTGFGGSAHARTDEPLVLGNALLQLLHAGVLPTSTRVPDALPLLDPMSSCMPESWVRGAILIRMNSLIRGHSGVRWELVEKMNHLLSANITPLVPLRGSISASGDLQPLSYVAGCLMGNPSIRVFDGPAAFGARQIVPSTQALRAHNIEPIPLAPKEHLGLLNGTAFSAAVACLALNDAVHLALLSQVCTAMGTEALAGSRGSFDPFIHDVARPHPGQIESAKIIWDLLDGSKFAITSEQEVTIEQDAGVLRQDRYPLRTAPQFIGPQLEDLLASLETIALECNCSTDNPLIDSETGKIHNGGNFQAMAVTNAMEKTRLGLHHLGKLLFSQCTELLNPDMNRGLPPSLAATDPSLNFHAKGIDIATAAYVSELGYRAAPVSTHIQSAEMHNQAVNSLALISGRATIDSLDVLSLLIASYLYVLCQALDLRALQVELVAGLDEIARDELARLFGPHLSEPHLHATTTNVCVALQAALDETSAMDVHPRMVKVAASSSTVLVDALTSAPCAADIGAALAAIPEFRSNVAARSERLLDGLRRAYLFGERGASPASRHLNKTRPVYEFVRLTLGIKMHGAENYNAFVNGMGVDEDTTGAHISVIHEAIRDGKLQPIIAGLFA</sequence>
<keyword evidence="4" id="KW-1185">Reference proteome</keyword>
<dbReference type="AlphaFoldDB" id="A0AAD6VDC6"/>
<dbReference type="InterPro" id="IPR023144">
    <property type="entry name" value="Phe_NH3-lyase_shielding_dom_sf"/>
</dbReference>
<dbReference type="Gene3D" id="1.20.200.10">
    <property type="entry name" value="Fumarase/aspartase (Central domain)"/>
    <property type="match status" value="1"/>
</dbReference>
<evidence type="ECO:0000256" key="2">
    <source>
        <dbReference type="RuleBase" id="RU003954"/>
    </source>
</evidence>
<dbReference type="NCBIfam" id="TIGR01226">
    <property type="entry name" value="phe_am_lyase"/>
    <property type="match status" value="1"/>
</dbReference>
<gene>
    <name evidence="3" type="ORF">GGX14DRAFT_551217</name>
</gene>
<dbReference type="Gene3D" id="1.10.275.10">
    <property type="entry name" value="Fumarase/aspartase (N-terminal domain)"/>
    <property type="match status" value="1"/>
</dbReference>
<dbReference type="GO" id="GO:0005737">
    <property type="term" value="C:cytoplasm"/>
    <property type="evidence" value="ECO:0007669"/>
    <property type="project" value="InterPro"/>
</dbReference>
<protein>
    <submittedName>
        <fullName evidence="3">L-Aspartase-like protein</fullName>
    </submittedName>
</protein>
<dbReference type="Proteomes" id="UP001219525">
    <property type="component" value="Unassembled WGS sequence"/>
</dbReference>
<dbReference type="PANTHER" id="PTHR10362">
    <property type="entry name" value="HISTIDINE AMMONIA-LYASE"/>
    <property type="match status" value="1"/>
</dbReference>